<proteinExistence type="predicted"/>
<keyword evidence="2" id="KW-1185">Reference proteome</keyword>
<sequence>MILKPVSQTLSTNDMLLVQSIRSETNAFNMDNISRTDAYFRFYKQHPEIHWAFLASMVSRNAGWNMCDLEGMYFPKLLNKEKRETLFQTYEKANWLIFHDAFPQLLLYHYSKKCNRAMFHLLKHFHVSSFMEREWNYFWQHREYRRLLISLIVNEQHVIHIPVICHPYIQKKVFRTSMFLFQDWFHFSSVLLPTCDGDVYGASVNGFRNVHKRIDLGKRIASILFDEQLYPSFYQFAAKTVHTGSRYDYECYFMKNKSRDTPFLRAVYPIIMPDQHRMMERKDWSIGTKTRSSWYETPTHHHPILLNEWFLHKQKQIQRISLLKQLITDEY</sequence>
<dbReference type="Proteomes" id="UP001357223">
    <property type="component" value="Chromosome"/>
</dbReference>
<dbReference type="RefSeq" id="WP_338451830.1">
    <property type="nucleotide sequence ID" value="NZ_CP137640.1"/>
</dbReference>
<accession>A0ABZ2CII7</accession>
<dbReference type="EMBL" id="CP137640">
    <property type="protein sequence ID" value="WVX82936.1"/>
    <property type="molecule type" value="Genomic_DNA"/>
</dbReference>
<dbReference type="InterPro" id="IPR019658">
    <property type="entry name" value="DUF2515"/>
</dbReference>
<organism evidence="1 2">
    <name type="scientific">Niallia oryzisoli</name>
    <dbReference type="NCBI Taxonomy" id="1737571"/>
    <lineage>
        <taxon>Bacteria</taxon>
        <taxon>Bacillati</taxon>
        <taxon>Bacillota</taxon>
        <taxon>Bacilli</taxon>
        <taxon>Bacillales</taxon>
        <taxon>Bacillaceae</taxon>
        <taxon>Niallia</taxon>
    </lineage>
</organism>
<dbReference type="Pfam" id="PF10720">
    <property type="entry name" value="DUF2515"/>
    <property type="match status" value="1"/>
</dbReference>
<gene>
    <name evidence="1" type="ORF">R4Z09_08155</name>
</gene>
<reference evidence="1 2" key="1">
    <citation type="submission" date="2023-10" db="EMBL/GenBank/DDBJ databases">
        <title>Niallia locisalis sp.nov. isolated from a salt pond sample.</title>
        <authorList>
            <person name="Li X.-J."/>
            <person name="Dong L."/>
        </authorList>
    </citation>
    <scope>NUCLEOTIDE SEQUENCE [LARGE SCALE GENOMIC DNA]</scope>
    <source>
        <strain evidence="1 2">DSM 29761</strain>
    </source>
</reference>
<name>A0ABZ2CII7_9BACI</name>
<evidence type="ECO:0000313" key="2">
    <source>
        <dbReference type="Proteomes" id="UP001357223"/>
    </source>
</evidence>
<protein>
    <submittedName>
        <fullName evidence="1">DUF2515 domain-containing protein</fullName>
    </submittedName>
</protein>
<evidence type="ECO:0000313" key="1">
    <source>
        <dbReference type="EMBL" id="WVX82936.1"/>
    </source>
</evidence>